<protein>
    <submittedName>
        <fullName evidence="2">Uncharacterized protein</fullName>
    </submittedName>
</protein>
<dbReference type="EMBL" id="JBEPCU010000005">
    <property type="protein sequence ID" value="MER6975646.1"/>
    <property type="molecule type" value="Genomic_DNA"/>
</dbReference>
<gene>
    <name evidence="2" type="ORF">ABT317_00870</name>
</gene>
<organism evidence="2 3">
    <name type="scientific">Streptomyces carpinensis</name>
    <dbReference type="NCBI Taxonomy" id="66369"/>
    <lineage>
        <taxon>Bacteria</taxon>
        <taxon>Bacillati</taxon>
        <taxon>Actinomycetota</taxon>
        <taxon>Actinomycetes</taxon>
        <taxon>Kitasatosporales</taxon>
        <taxon>Streptomycetaceae</taxon>
        <taxon>Streptomyces</taxon>
    </lineage>
</organism>
<feature type="compositionally biased region" description="Basic and acidic residues" evidence="1">
    <location>
        <begin position="1"/>
        <end position="14"/>
    </location>
</feature>
<comment type="caution">
    <text evidence="2">The sequence shown here is derived from an EMBL/GenBank/DDBJ whole genome shotgun (WGS) entry which is preliminary data.</text>
</comment>
<accession>A0ABV1VVQ6</accession>
<keyword evidence="3" id="KW-1185">Reference proteome</keyword>
<proteinExistence type="predicted"/>
<dbReference type="Proteomes" id="UP001458415">
    <property type="component" value="Unassembled WGS sequence"/>
</dbReference>
<evidence type="ECO:0000313" key="3">
    <source>
        <dbReference type="Proteomes" id="UP001458415"/>
    </source>
</evidence>
<reference evidence="2 3" key="1">
    <citation type="submission" date="2024-06" db="EMBL/GenBank/DDBJ databases">
        <title>The Natural Products Discovery Center: Release of the First 8490 Sequenced Strains for Exploring Actinobacteria Biosynthetic Diversity.</title>
        <authorList>
            <person name="Kalkreuter E."/>
            <person name="Kautsar S.A."/>
            <person name="Yang D."/>
            <person name="Bader C.D."/>
            <person name="Teijaro C.N."/>
            <person name="Fluegel L."/>
            <person name="Davis C.M."/>
            <person name="Simpson J.R."/>
            <person name="Lauterbach L."/>
            <person name="Steele A.D."/>
            <person name="Gui C."/>
            <person name="Meng S."/>
            <person name="Li G."/>
            <person name="Viehrig K."/>
            <person name="Ye F."/>
            <person name="Su P."/>
            <person name="Kiefer A.F."/>
            <person name="Nichols A."/>
            <person name="Cepeda A.J."/>
            <person name="Yan W."/>
            <person name="Fan B."/>
            <person name="Jiang Y."/>
            <person name="Adhikari A."/>
            <person name="Zheng C.-J."/>
            <person name="Schuster L."/>
            <person name="Cowan T.M."/>
            <person name="Smanski M.J."/>
            <person name="Chevrette M.G."/>
            <person name="De Carvalho L.P.S."/>
            <person name="Shen B."/>
        </authorList>
    </citation>
    <scope>NUCLEOTIDE SEQUENCE [LARGE SCALE GENOMIC DNA]</scope>
    <source>
        <strain evidence="2 3">NPDC000634</strain>
    </source>
</reference>
<sequence>PDPDGRDHPRELWLRGRPTAPRPVDDDPAYRNALARGIPLADEDFAEITSLFEMLRVPTSERSRSHAG</sequence>
<feature type="non-terminal residue" evidence="2">
    <location>
        <position position="1"/>
    </location>
</feature>
<feature type="region of interest" description="Disordered" evidence="1">
    <location>
        <begin position="1"/>
        <end position="28"/>
    </location>
</feature>
<name>A0ABV1VVQ6_9ACTN</name>
<evidence type="ECO:0000313" key="2">
    <source>
        <dbReference type="EMBL" id="MER6975646.1"/>
    </source>
</evidence>
<evidence type="ECO:0000256" key="1">
    <source>
        <dbReference type="SAM" id="MobiDB-lite"/>
    </source>
</evidence>